<protein>
    <submittedName>
        <fullName evidence="1">Uncharacterized protein</fullName>
    </submittedName>
</protein>
<dbReference type="EMBL" id="CYRY02009509">
    <property type="protein sequence ID" value="VCW77880.1"/>
    <property type="molecule type" value="Genomic_DNA"/>
</dbReference>
<keyword evidence="2" id="KW-1185">Reference proteome</keyword>
<evidence type="ECO:0000313" key="1">
    <source>
        <dbReference type="EMBL" id="VCW77880.1"/>
    </source>
</evidence>
<dbReference type="Proteomes" id="UP000269945">
    <property type="component" value="Unassembled WGS sequence"/>
</dbReference>
<sequence>MTLGCQKMPCGKFLILLKYSRHNLYSLPESPTRKSNFL</sequence>
<organism evidence="1 2">
    <name type="scientific">Gulo gulo</name>
    <name type="common">Wolverine</name>
    <name type="synonym">Gluton</name>
    <dbReference type="NCBI Taxonomy" id="48420"/>
    <lineage>
        <taxon>Eukaryota</taxon>
        <taxon>Metazoa</taxon>
        <taxon>Chordata</taxon>
        <taxon>Craniata</taxon>
        <taxon>Vertebrata</taxon>
        <taxon>Euteleostomi</taxon>
        <taxon>Mammalia</taxon>
        <taxon>Eutheria</taxon>
        <taxon>Laurasiatheria</taxon>
        <taxon>Carnivora</taxon>
        <taxon>Caniformia</taxon>
        <taxon>Musteloidea</taxon>
        <taxon>Mustelidae</taxon>
        <taxon>Guloninae</taxon>
        <taxon>Gulo</taxon>
    </lineage>
</organism>
<dbReference type="AlphaFoldDB" id="A0A9X9LNT8"/>
<accession>A0A9X9LNT8</accession>
<proteinExistence type="predicted"/>
<gene>
    <name evidence="1" type="ORF">BN2614_LOCUS1</name>
</gene>
<evidence type="ECO:0000313" key="2">
    <source>
        <dbReference type="Proteomes" id="UP000269945"/>
    </source>
</evidence>
<comment type="caution">
    <text evidence="1">The sequence shown here is derived from an EMBL/GenBank/DDBJ whole genome shotgun (WGS) entry which is preliminary data.</text>
</comment>
<name>A0A9X9LNT8_GULGU</name>
<reference evidence="1 2" key="1">
    <citation type="submission" date="2018-10" db="EMBL/GenBank/DDBJ databases">
        <authorList>
            <person name="Ekblom R."/>
            <person name="Jareborg N."/>
        </authorList>
    </citation>
    <scope>NUCLEOTIDE SEQUENCE [LARGE SCALE GENOMIC DNA]</scope>
    <source>
        <tissue evidence="1">Muscle</tissue>
    </source>
</reference>